<organism evidence="2 3">
    <name type="scientific">Lepeophtheirus salmonis</name>
    <name type="common">Salmon louse</name>
    <name type="synonym">Caligus salmonis</name>
    <dbReference type="NCBI Taxonomy" id="72036"/>
    <lineage>
        <taxon>Eukaryota</taxon>
        <taxon>Metazoa</taxon>
        <taxon>Ecdysozoa</taxon>
        <taxon>Arthropoda</taxon>
        <taxon>Crustacea</taxon>
        <taxon>Multicrustacea</taxon>
        <taxon>Hexanauplia</taxon>
        <taxon>Copepoda</taxon>
        <taxon>Siphonostomatoida</taxon>
        <taxon>Caligidae</taxon>
        <taxon>Lepeophtheirus</taxon>
    </lineage>
</organism>
<dbReference type="EMBL" id="HG994587">
    <property type="protein sequence ID" value="CAF3031419.1"/>
    <property type="molecule type" value="Genomic_DNA"/>
</dbReference>
<sequence>MNQVMKNKGKPVRFGFKLWAACASDGTLLHVEPYCGSCTNIPDHGFGHGPNVVLEMVNKTGLKEGQHVTCDNYFGTVLMLKELARMKIACTTTLREYRLGGAPVLSRPHMNKKARGSMEEVYTDCVSLVKWKDNKVVSVASNKMRAQPLQKVKRRRNHPNLILLNFTRNLVIAVLKTYGVAKKRPGPKYPLGSAAESV</sequence>
<dbReference type="Proteomes" id="UP000675881">
    <property type="component" value="Chromosome 8"/>
</dbReference>
<dbReference type="PANTHER" id="PTHR47272">
    <property type="entry name" value="DDE_TNP_1_7 DOMAIN-CONTAINING PROTEIN"/>
    <property type="match status" value="1"/>
</dbReference>
<evidence type="ECO:0000313" key="3">
    <source>
        <dbReference type="Proteomes" id="UP000675881"/>
    </source>
</evidence>
<accession>A0A7R8HEP1</accession>
<protein>
    <submittedName>
        <fullName evidence="2">(salmon louse) hypothetical protein</fullName>
    </submittedName>
</protein>
<dbReference type="Pfam" id="PF13843">
    <property type="entry name" value="DDE_Tnp_1_7"/>
    <property type="match status" value="1"/>
</dbReference>
<dbReference type="OrthoDB" id="6378761at2759"/>
<feature type="domain" description="PiggyBac transposable element-derived protein" evidence="1">
    <location>
        <begin position="7"/>
        <end position="157"/>
    </location>
</feature>
<keyword evidence="3" id="KW-1185">Reference proteome</keyword>
<reference evidence="2" key="1">
    <citation type="submission" date="2021-02" db="EMBL/GenBank/DDBJ databases">
        <authorList>
            <person name="Bekaert M."/>
        </authorList>
    </citation>
    <scope>NUCLEOTIDE SEQUENCE</scope>
    <source>
        <strain evidence="2">IoA-00</strain>
    </source>
</reference>
<dbReference type="AlphaFoldDB" id="A0A7R8HEP1"/>
<evidence type="ECO:0000259" key="1">
    <source>
        <dbReference type="Pfam" id="PF13843"/>
    </source>
</evidence>
<evidence type="ECO:0000313" key="2">
    <source>
        <dbReference type="EMBL" id="CAF3031419.1"/>
    </source>
</evidence>
<gene>
    <name evidence="2" type="ORF">LSAA_13601</name>
</gene>
<proteinExistence type="predicted"/>
<name>A0A7R8HEP1_LEPSM</name>
<dbReference type="InterPro" id="IPR029526">
    <property type="entry name" value="PGBD"/>
</dbReference>